<organism evidence="1">
    <name type="scientific">Oryza brachyantha</name>
    <name type="common">malo sina</name>
    <dbReference type="NCBI Taxonomy" id="4533"/>
    <lineage>
        <taxon>Eukaryota</taxon>
        <taxon>Viridiplantae</taxon>
        <taxon>Streptophyta</taxon>
        <taxon>Embryophyta</taxon>
        <taxon>Tracheophyta</taxon>
        <taxon>Spermatophyta</taxon>
        <taxon>Magnoliopsida</taxon>
        <taxon>Liliopsida</taxon>
        <taxon>Poales</taxon>
        <taxon>Poaceae</taxon>
        <taxon>BOP clade</taxon>
        <taxon>Oryzoideae</taxon>
        <taxon>Oryzeae</taxon>
        <taxon>Oryzinae</taxon>
        <taxon>Oryza</taxon>
    </lineage>
</organism>
<protein>
    <submittedName>
        <fullName evidence="1">Uncharacterized protein</fullName>
    </submittedName>
</protein>
<dbReference type="HOGENOM" id="CLU_2726252_0_0_1"/>
<dbReference type="Proteomes" id="UP000006038">
    <property type="component" value="Unassembled WGS sequence"/>
</dbReference>
<dbReference type="Gramene" id="OB0041G10090.1">
    <property type="protein sequence ID" value="OB0041G10090.1"/>
    <property type="gene ID" value="OB0041G10090"/>
</dbReference>
<reference evidence="1" key="1">
    <citation type="submission" date="2015-06" db="UniProtKB">
        <authorList>
            <consortium name="EnsemblPlants"/>
        </authorList>
    </citation>
    <scope>IDENTIFICATION</scope>
</reference>
<evidence type="ECO:0000313" key="1">
    <source>
        <dbReference type="EnsemblPlants" id="OB0041G10090.1"/>
    </source>
</evidence>
<dbReference type="EnsemblPlants" id="OB0041G10090.1">
    <property type="protein sequence ID" value="OB0041G10090.1"/>
    <property type="gene ID" value="OB0041G10090"/>
</dbReference>
<name>J3KU53_ORYBR</name>
<evidence type="ECO:0000313" key="2">
    <source>
        <dbReference type="Proteomes" id="UP000006038"/>
    </source>
</evidence>
<proteinExistence type="predicted"/>
<accession>J3KU53</accession>
<sequence length="72" mass="8127">MKRGFEENTFGDGTTNKIRKKNLQFIFHFDGFDEGMKEGEADIESMVAAISVSSCVVMVFGTELEVHFLNVF</sequence>
<keyword evidence="2" id="KW-1185">Reference proteome</keyword>
<dbReference type="AlphaFoldDB" id="J3KU53"/>